<dbReference type="PROSITE" id="PS50977">
    <property type="entry name" value="HTH_TETR_2"/>
    <property type="match status" value="1"/>
</dbReference>
<dbReference type="PANTHER" id="PTHR30055:SF151">
    <property type="entry name" value="TRANSCRIPTIONAL REGULATORY PROTEIN"/>
    <property type="match status" value="1"/>
</dbReference>
<name>A0A5C4XEW8_9HYPH</name>
<evidence type="ECO:0000313" key="7">
    <source>
        <dbReference type="Proteomes" id="UP000311605"/>
    </source>
</evidence>
<reference evidence="6 7" key="1">
    <citation type="submission" date="2019-06" db="EMBL/GenBank/DDBJ databases">
        <title>The draft genome of Rhizobium smilacinae PTYR-5.</title>
        <authorList>
            <person name="Liu L."/>
            <person name="Li L."/>
            <person name="Zhang X."/>
        </authorList>
    </citation>
    <scope>NUCLEOTIDE SEQUENCE [LARGE SCALE GENOMIC DNA]</scope>
    <source>
        <strain evidence="6 7">PTYR-5</strain>
    </source>
</reference>
<dbReference type="EMBL" id="VDMN01000006">
    <property type="protein sequence ID" value="TNM61391.1"/>
    <property type="molecule type" value="Genomic_DNA"/>
</dbReference>
<feature type="domain" description="HTH tetR-type" evidence="5">
    <location>
        <begin position="13"/>
        <end position="73"/>
    </location>
</feature>
<dbReference type="PANTHER" id="PTHR30055">
    <property type="entry name" value="HTH-TYPE TRANSCRIPTIONAL REGULATOR RUTR"/>
    <property type="match status" value="1"/>
</dbReference>
<evidence type="ECO:0000313" key="6">
    <source>
        <dbReference type="EMBL" id="TNM61391.1"/>
    </source>
</evidence>
<dbReference type="PRINTS" id="PR00455">
    <property type="entry name" value="HTHTETR"/>
</dbReference>
<sequence>MDNADMHAEAVRQENIQRILDTAERLFKHYGYTKTNVADIAKDLGMSPANIYRFFSSKSDIHKALADRLLNSGRAVALENARRPVSAAERIRDHFMQQHAITIETLLHENKVHEMVIVAIQEQWSVIESHIREMREIVAGIVREGIAAGEFRAQDADAAAECLCDCTVTLCHPQIIAECLIENRRTTPADLVDFAIRALK</sequence>
<evidence type="ECO:0000256" key="1">
    <source>
        <dbReference type="ARBA" id="ARBA00023015"/>
    </source>
</evidence>
<dbReference type="AlphaFoldDB" id="A0A5C4XEW8"/>
<keyword evidence="2 4" id="KW-0238">DNA-binding</keyword>
<dbReference type="SUPFAM" id="SSF46689">
    <property type="entry name" value="Homeodomain-like"/>
    <property type="match status" value="1"/>
</dbReference>
<dbReference type="InterPro" id="IPR009057">
    <property type="entry name" value="Homeodomain-like_sf"/>
</dbReference>
<dbReference type="InterPro" id="IPR001647">
    <property type="entry name" value="HTH_TetR"/>
</dbReference>
<feature type="DNA-binding region" description="H-T-H motif" evidence="4">
    <location>
        <begin position="36"/>
        <end position="55"/>
    </location>
</feature>
<dbReference type="GO" id="GO:0003700">
    <property type="term" value="F:DNA-binding transcription factor activity"/>
    <property type="evidence" value="ECO:0007669"/>
    <property type="project" value="TreeGrafter"/>
</dbReference>
<keyword evidence="1" id="KW-0805">Transcription regulation</keyword>
<keyword evidence="3" id="KW-0804">Transcription</keyword>
<dbReference type="OrthoDB" id="9802802at2"/>
<dbReference type="Proteomes" id="UP000311605">
    <property type="component" value="Unassembled WGS sequence"/>
</dbReference>
<comment type="caution">
    <text evidence="6">The sequence shown here is derived from an EMBL/GenBank/DDBJ whole genome shotgun (WGS) entry which is preliminary data.</text>
</comment>
<protein>
    <submittedName>
        <fullName evidence="6">TetR/AcrR family transcriptional regulator</fullName>
    </submittedName>
</protein>
<dbReference type="GO" id="GO:0000976">
    <property type="term" value="F:transcription cis-regulatory region binding"/>
    <property type="evidence" value="ECO:0007669"/>
    <property type="project" value="TreeGrafter"/>
</dbReference>
<organism evidence="6 7">
    <name type="scientific">Aliirhizobium smilacinae</name>
    <dbReference type="NCBI Taxonomy" id="1395944"/>
    <lineage>
        <taxon>Bacteria</taxon>
        <taxon>Pseudomonadati</taxon>
        <taxon>Pseudomonadota</taxon>
        <taxon>Alphaproteobacteria</taxon>
        <taxon>Hyphomicrobiales</taxon>
        <taxon>Rhizobiaceae</taxon>
        <taxon>Aliirhizobium</taxon>
    </lineage>
</organism>
<evidence type="ECO:0000259" key="5">
    <source>
        <dbReference type="PROSITE" id="PS50977"/>
    </source>
</evidence>
<dbReference type="InterPro" id="IPR036271">
    <property type="entry name" value="Tet_transcr_reg_TetR-rel_C_sf"/>
</dbReference>
<dbReference type="InterPro" id="IPR041478">
    <property type="entry name" value="TetR_C_27"/>
</dbReference>
<dbReference type="Gene3D" id="1.10.357.10">
    <property type="entry name" value="Tetracycline Repressor, domain 2"/>
    <property type="match status" value="1"/>
</dbReference>
<gene>
    <name evidence="6" type="ORF">FHP24_22985</name>
</gene>
<evidence type="ECO:0000256" key="2">
    <source>
        <dbReference type="ARBA" id="ARBA00023125"/>
    </source>
</evidence>
<evidence type="ECO:0000256" key="3">
    <source>
        <dbReference type="ARBA" id="ARBA00023163"/>
    </source>
</evidence>
<keyword evidence="7" id="KW-1185">Reference proteome</keyword>
<evidence type="ECO:0000256" key="4">
    <source>
        <dbReference type="PROSITE-ProRule" id="PRU00335"/>
    </source>
</evidence>
<accession>A0A5C4XEW8</accession>
<dbReference type="InterPro" id="IPR050109">
    <property type="entry name" value="HTH-type_TetR-like_transc_reg"/>
</dbReference>
<dbReference type="Pfam" id="PF00440">
    <property type="entry name" value="TetR_N"/>
    <property type="match status" value="1"/>
</dbReference>
<proteinExistence type="predicted"/>
<dbReference type="Pfam" id="PF17935">
    <property type="entry name" value="TetR_C_27"/>
    <property type="match status" value="1"/>
</dbReference>
<dbReference type="SUPFAM" id="SSF48498">
    <property type="entry name" value="Tetracyclin repressor-like, C-terminal domain"/>
    <property type="match status" value="1"/>
</dbReference>